<keyword evidence="1" id="KW-0245">EGF-like domain</keyword>
<name>A0A9Q1BW38_HOLLE</name>
<dbReference type="PROSITE" id="PS01186">
    <property type="entry name" value="EGF_2"/>
    <property type="match status" value="1"/>
</dbReference>
<organism evidence="4 5">
    <name type="scientific">Holothuria leucospilota</name>
    <name type="common">Black long sea cucumber</name>
    <name type="synonym">Mertensiothuria leucospilota</name>
    <dbReference type="NCBI Taxonomy" id="206669"/>
    <lineage>
        <taxon>Eukaryota</taxon>
        <taxon>Metazoa</taxon>
        <taxon>Echinodermata</taxon>
        <taxon>Eleutherozoa</taxon>
        <taxon>Echinozoa</taxon>
        <taxon>Holothuroidea</taxon>
        <taxon>Aspidochirotacea</taxon>
        <taxon>Aspidochirotida</taxon>
        <taxon>Holothuriidae</taxon>
        <taxon>Holothuria</taxon>
    </lineage>
</organism>
<evidence type="ECO:0000256" key="1">
    <source>
        <dbReference type="PROSITE-ProRule" id="PRU00076"/>
    </source>
</evidence>
<dbReference type="InterPro" id="IPR025615">
    <property type="entry name" value="TILa_dom"/>
</dbReference>
<dbReference type="InterPro" id="IPR050373">
    <property type="entry name" value="Fibrinogen_C-term_domain"/>
</dbReference>
<comment type="caution">
    <text evidence="4">The sequence shown here is derived from an EMBL/GenBank/DDBJ whole genome shotgun (WGS) entry which is preliminary data.</text>
</comment>
<dbReference type="Pfam" id="PF00147">
    <property type="entry name" value="Fibrinogen_C"/>
    <property type="match status" value="1"/>
</dbReference>
<dbReference type="CDD" id="cd00087">
    <property type="entry name" value="FReD"/>
    <property type="match status" value="1"/>
</dbReference>
<protein>
    <submittedName>
        <fullName evidence="4">Ficolin-1</fullName>
    </submittedName>
</protein>
<sequence>MTYGSCRCQPTCNNPQGNPCSYEECPEDETCICSDGFLRFRDECVLARAYGCFVAEIDIVIANNTSYVNADCSKKCTCLENQLSCNLDYDCSSDATCSVVDDIHQCYCNDGYAGDGETCKLIYTDCYDALQDGQINDGIYTVLPSGWPGTPFNVYCDMTTSGGGWTLFQRRIDGVTDFYRNWTSYKHGFGSLDHDKDFWLGNEQLYYLTNQRDYKLRIEITTPELSHEERTLFRIGAENTSYKVLDIGELISGSQVNGMLQTTLRPFSTFDMDNDRCEDINCAEGHRGGWWYSDLLDWCRNCYGGYCAHFQYSDQCHTRCTLGNLNGDWNGVSGDAIFWDNHPHYPVCWVKSAEMKIRPVL</sequence>
<feature type="domain" description="EGF-like" evidence="2">
    <location>
        <begin position="81"/>
        <end position="120"/>
    </location>
</feature>
<dbReference type="PROSITE" id="PS51406">
    <property type="entry name" value="FIBRINOGEN_C_2"/>
    <property type="match status" value="1"/>
</dbReference>
<dbReference type="SUPFAM" id="SSF56496">
    <property type="entry name" value="Fibrinogen C-terminal domain-like"/>
    <property type="match status" value="1"/>
</dbReference>
<dbReference type="Gene3D" id="3.90.215.10">
    <property type="entry name" value="Gamma Fibrinogen, chain A, domain 1"/>
    <property type="match status" value="1"/>
</dbReference>
<dbReference type="NCBIfam" id="NF040941">
    <property type="entry name" value="GGGWT_bact"/>
    <property type="match status" value="1"/>
</dbReference>
<dbReference type="Proteomes" id="UP001152320">
    <property type="component" value="Chromosome 11"/>
</dbReference>
<dbReference type="PROSITE" id="PS50026">
    <property type="entry name" value="EGF_3"/>
    <property type="match status" value="1"/>
</dbReference>
<dbReference type="AlphaFoldDB" id="A0A9Q1BW38"/>
<proteinExistence type="predicted"/>
<feature type="domain" description="Fibrinogen C-terminal" evidence="3">
    <location>
        <begin position="117"/>
        <end position="361"/>
    </location>
</feature>
<evidence type="ECO:0000259" key="3">
    <source>
        <dbReference type="PROSITE" id="PS51406"/>
    </source>
</evidence>
<reference evidence="4" key="1">
    <citation type="submission" date="2021-10" db="EMBL/GenBank/DDBJ databases">
        <title>Tropical sea cucumber genome reveals ecological adaptation and Cuvierian tubules defense mechanism.</title>
        <authorList>
            <person name="Chen T."/>
        </authorList>
    </citation>
    <scope>NUCLEOTIDE SEQUENCE</scope>
    <source>
        <strain evidence="4">Nanhai2018</strain>
        <tissue evidence="4">Muscle</tissue>
    </source>
</reference>
<gene>
    <name evidence="4" type="ORF">HOLleu_23926</name>
</gene>
<evidence type="ECO:0000259" key="2">
    <source>
        <dbReference type="PROSITE" id="PS50026"/>
    </source>
</evidence>
<accession>A0A9Q1BW38</accession>
<dbReference type="GO" id="GO:0005615">
    <property type="term" value="C:extracellular space"/>
    <property type="evidence" value="ECO:0007669"/>
    <property type="project" value="TreeGrafter"/>
</dbReference>
<evidence type="ECO:0000313" key="4">
    <source>
        <dbReference type="EMBL" id="KAJ8033621.1"/>
    </source>
</evidence>
<dbReference type="Pfam" id="PF12714">
    <property type="entry name" value="TILa"/>
    <property type="match status" value="1"/>
</dbReference>
<dbReference type="PANTHER" id="PTHR19143">
    <property type="entry name" value="FIBRINOGEN/TENASCIN/ANGIOPOEITIN"/>
    <property type="match status" value="1"/>
</dbReference>
<evidence type="ECO:0000313" key="5">
    <source>
        <dbReference type="Proteomes" id="UP001152320"/>
    </source>
</evidence>
<dbReference type="InterPro" id="IPR002181">
    <property type="entry name" value="Fibrinogen_a/b/g_C_dom"/>
</dbReference>
<dbReference type="InterPro" id="IPR000742">
    <property type="entry name" value="EGF"/>
</dbReference>
<comment type="caution">
    <text evidence="1">Lacks conserved residue(s) required for the propagation of feature annotation.</text>
</comment>
<keyword evidence="5" id="KW-1185">Reference proteome</keyword>
<dbReference type="InterPro" id="IPR014716">
    <property type="entry name" value="Fibrinogen_a/b/g_C_1"/>
</dbReference>
<dbReference type="SMART" id="SM00186">
    <property type="entry name" value="FBG"/>
    <property type="match status" value="1"/>
</dbReference>
<dbReference type="InterPro" id="IPR036056">
    <property type="entry name" value="Fibrinogen-like_C"/>
</dbReference>
<dbReference type="EMBL" id="JAIZAY010000011">
    <property type="protein sequence ID" value="KAJ8033621.1"/>
    <property type="molecule type" value="Genomic_DNA"/>
</dbReference>